<dbReference type="Pfam" id="PF07562">
    <property type="entry name" value="NCD3G"/>
    <property type="match status" value="1"/>
</dbReference>
<dbReference type="CDD" id="cd15283">
    <property type="entry name" value="7tmC_V2R_pheromone"/>
    <property type="match status" value="1"/>
</dbReference>
<evidence type="ECO:0000313" key="16">
    <source>
        <dbReference type="Xenbase" id="XB-GENE-29096967"/>
    </source>
</evidence>
<evidence type="ECO:0000256" key="12">
    <source>
        <dbReference type="SAM" id="Phobius"/>
    </source>
</evidence>
<dbReference type="AGR" id="Xenbase:XB-GENE-29096967"/>
<dbReference type="PROSITE" id="PS50259">
    <property type="entry name" value="G_PROTEIN_RECEP_F3_4"/>
    <property type="match status" value="1"/>
</dbReference>
<keyword evidence="14" id="KW-1185">Reference proteome</keyword>
<sequence>MGTVSGSSVWHKVLQAADTQDPQRAFPAEFQLIQVGRCRIFDSAQSAVTAVFLPLLFATSEAAESVNMKCVRQHANKLKFNREFCLKICLISYGTMESYFDDKIQFPYFYRTVPNDQAQFHAIVQLLQHFGWNWVGLITSYEDQGDQTSVELEKFLLQNHICLDFKYTVSNLLLDGDPVEFKSEVIILYISSSSYTKLMFELSFNSTFGKIFILPASLQIHYQVSRDTFLNGSLMFRLHNRNIPGLRDFLLRDGPREFPENPFLGAIRKEKRLCLPESFEPDPFIREATCNDTDSLNIMDPLIYDVENFRLTYSIYAAVYAVAYALHHLYSHRSHQEKWELRPWEINRYLRNLHFSTPGGEEVTFDDKGNVVATYDILNIIQFPNKRVEYVLVGHVYPAEGGTRLVINDSAIRWDSRYARTPNSLCNPSCPPGHRKVHKERAKCCYDCARCPEGEISNGTDMANCMKCPDDQWPNEGRDTCIVKRMEFLSYEDPLGFSLAILAAIVSSLAAGTLGIFIKHKDTPVVKANNQTLSFILLLSLMFCSLCPLLFIGRPTEISCLLCYISFGTFFTVAISTLLAKTFIVTLAFRVVKPDRKVRGWLWKNMFMIVVLLCFCGEGLIGTTWLAHSPPFPDYNTKLEADKIILRCNEGSVIAFYVQIGYMGLLASFSFIVAFMARKLPDAFNEAQYITFSMLGFCSVWVSFIPAHLGTKGKYMVAVECFAILASSLGLLSCIFIPKCYIILIRPELNIRGSLIVKKQDKSIKI</sequence>
<feature type="transmembrane region" description="Helical" evidence="12">
    <location>
        <begin position="564"/>
        <end position="589"/>
    </location>
</feature>
<dbReference type="InterPro" id="IPR004073">
    <property type="entry name" value="GPCR_3_vmron_rcpt_2"/>
</dbReference>
<dbReference type="GO" id="GO:0004930">
    <property type="term" value="F:G protein-coupled receptor activity"/>
    <property type="evidence" value="ECO:0000318"/>
    <property type="project" value="GO_Central"/>
</dbReference>
<dbReference type="GeneID" id="116411054"/>
<evidence type="ECO:0000256" key="4">
    <source>
        <dbReference type="ARBA" id="ARBA00022692"/>
    </source>
</evidence>
<evidence type="ECO:0000256" key="11">
    <source>
        <dbReference type="ARBA" id="ARBA00023224"/>
    </source>
</evidence>
<keyword evidence="6 12" id="KW-1133">Transmembrane helix</keyword>
<dbReference type="InterPro" id="IPR000337">
    <property type="entry name" value="GPCR_3"/>
</dbReference>
<feature type="transmembrane region" description="Helical" evidence="12">
    <location>
        <begin position="495"/>
        <end position="518"/>
    </location>
</feature>
<dbReference type="InterPro" id="IPR011500">
    <property type="entry name" value="GPCR_3_9-Cys_dom"/>
</dbReference>
<dbReference type="InterPro" id="IPR017978">
    <property type="entry name" value="GPCR_3_C"/>
</dbReference>
<evidence type="ECO:0000256" key="3">
    <source>
        <dbReference type="ARBA" id="ARBA00022475"/>
    </source>
</evidence>
<keyword evidence="8 12" id="KW-0472">Membrane</keyword>
<evidence type="ECO:0000256" key="5">
    <source>
        <dbReference type="ARBA" id="ARBA00022729"/>
    </source>
</evidence>
<name>A0A8J1JLD8_XENTR</name>
<feature type="transmembrane region" description="Helical" evidence="12">
    <location>
        <begin position="654"/>
        <end position="677"/>
    </location>
</feature>
<dbReference type="AlphaFoldDB" id="A0A8J1JLD8"/>
<keyword evidence="5" id="KW-0732">Signal</keyword>
<proteinExistence type="inferred from homology"/>
<reference evidence="15" key="1">
    <citation type="submission" date="2025-08" db="UniProtKB">
        <authorList>
            <consortium name="RefSeq"/>
        </authorList>
    </citation>
    <scope>IDENTIFICATION</scope>
    <source>
        <strain evidence="15">Nigerian</strain>
        <tissue evidence="15">Liver and blood</tissue>
    </source>
</reference>
<dbReference type="SUPFAM" id="SSF53822">
    <property type="entry name" value="Periplasmic binding protein-like I"/>
    <property type="match status" value="1"/>
</dbReference>
<dbReference type="Proteomes" id="UP000008143">
    <property type="component" value="Chromosome 5"/>
</dbReference>
<dbReference type="InterPro" id="IPR028082">
    <property type="entry name" value="Peripla_BP_I"/>
</dbReference>
<dbReference type="Gene3D" id="3.40.50.2300">
    <property type="match status" value="2"/>
</dbReference>
<protein>
    <submittedName>
        <fullName evidence="15">Vomeronasal type-2 receptor 26-like</fullName>
    </submittedName>
</protein>
<feature type="transmembrane region" description="Helical" evidence="12">
    <location>
        <begin position="715"/>
        <end position="737"/>
    </location>
</feature>
<feature type="transmembrane region" description="Helical" evidence="12">
    <location>
        <begin position="530"/>
        <end position="552"/>
    </location>
</feature>
<evidence type="ECO:0000256" key="1">
    <source>
        <dbReference type="ARBA" id="ARBA00004651"/>
    </source>
</evidence>
<dbReference type="FunFam" id="2.10.50.30:FF:000002">
    <property type="entry name" value="Vomeronasal 2 receptor, h1"/>
    <property type="match status" value="1"/>
</dbReference>
<dbReference type="RefSeq" id="XP_031758694.1">
    <property type="nucleotide sequence ID" value="XM_031902834.1"/>
</dbReference>
<dbReference type="PRINTS" id="PR01535">
    <property type="entry name" value="VOMERONASL2R"/>
</dbReference>
<keyword evidence="3" id="KW-1003">Cell membrane</keyword>
<gene>
    <name evidence="15 16" type="primary">LOC116411054</name>
</gene>
<evidence type="ECO:0000256" key="2">
    <source>
        <dbReference type="ARBA" id="ARBA00007242"/>
    </source>
</evidence>
<accession>A0A8J1JLD8</accession>
<dbReference type="Pfam" id="PF01094">
    <property type="entry name" value="ANF_receptor"/>
    <property type="match status" value="1"/>
</dbReference>
<dbReference type="Pfam" id="PF00003">
    <property type="entry name" value="7tm_3"/>
    <property type="match status" value="1"/>
</dbReference>
<evidence type="ECO:0000256" key="7">
    <source>
        <dbReference type="ARBA" id="ARBA00023040"/>
    </source>
</evidence>
<keyword evidence="4 12" id="KW-0812">Transmembrane</keyword>
<keyword evidence="11" id="KW-0807">Transducer</keyword>
<keyword evidence="9" id="KW-0675">Receptor</keyword>
<evidence type="ECO:0000259" key="13">
    <source>
        <dbReference type="PROSITE" id="PS50259"/>
    </source>
</evidence>
<dbReference type="InterPro" id="IPR000068">
    <property type="entry name" value="GPCR_3_Ca_sens_rcpt-rel"/>
</dbReference>
<evidence type="ECO:0000256" key="6">
    <source>
        <dbReference type="ARBA" id="ARBA00022989"/>
    </source>
</evidence>
<comment type="subcellular location">
    <subcellularLocation>
        <location evidence="1">Cell membrane</location>
        <topology evidence="1">Multi-pass membrane protein</topology>
    </subcellularLocation>
</comment>
<comment type="similarity">
    <text evidence="2">Belongs to the G-protein coupled receptor 3 family.</text>
</comment>
<feature type="transmembrane region" description="Helical" evidence="12">
    <location>
        <begin position="601"/>
        <end position="627"/>
    </location>
</feature>
<feature type="domain" description="G-protein coupled receptors family 3 profile" evidence="13">
    <location>
        <begin position="495"/>
        <end position="752"/>
    </location>
</feature>
<dbReference type="PANTHER" id="PTHR24061:SF560">
    <property type="entry name" value="VOMERONASAL TYPE-2 RECEPTOR 26-LIKE"/>
    <property type="match status" value="1"/>
</dbReference>
<dbReference type="PANTHER" id="PTHR24061">
    <property type="entry name" value="CALCIUM-SENSING RECEPTOR-RELATED"/>
    <property type="match status" value="1"/>
</dbReference>
<organism evidence="14 15">
    <name type="scientific">Xenopus tropicalis</name>
    <name type="common">Western clawed frog</name>
    <name type="synonym">Silurana tropicalis</name>
    <dbReference type="NCBI Taxonomy" id="8364"/>
    <lineage>
        <taxon>Eukaryota</taxon>
        <taxon>Metazoa</taxon>
        <taxon>Chordata</taxon>
        <taxon>Craniata</taxon>
        <taxon>Vertebrata</taxon>
        <taxon>Euteleostomi</taxon>
        <taxon>Amphibia</taxon>
        <taxon>Batrachia</taxon>
        <taxon>Anura</taxon>
        <taxon>Pipoidea</taxon>
        <taxon>Pipidae</taxon>
        <taxon>Xenopodinae</taxon>
        <taxon>Xenopus</taxon>
        <taxon>Silurana</taxon>
    </lineage>
</organism>
<dbReference type="GO" id="GO:0005886">
    <property type="term" value="C:plasma membrane"/>
    <property type="evidence" value="ECO:0000318"/>
    <property type="project" value="GO_Central"/>
</dbReference>
<evidence type="ECO:0000256" key="10">
    <source>
        <dbReference type="ARBA" id="ARBA00023180"/>
    </source>
</evidence>
<evidence type="ECO:0000256" key="9">
    <source>
        <dbReference type="ARBA" id="ARBA00023170"/>
    </source>
</evidence>
<dbReference type="PRINTS" id="PR00248">
    <property type="entry name" value="GPCRMGR"/>
</dbReference>
<evidence type="ECO:0000313" key="15">
    <source>
        <dbReference type="RefSeq" id="XP_031758694.1"/>
    </source>
</evidence>
<dbReference type="InterPro" id="IPR038550">
    <property type="entry name" value="GPCR_3_9-Cys_sf"/>
</dbReference>
<evidence type="ECO:0000256" key="8">
    <source>
        <dbReference type="ARBA" id="ARBA00023136"/>
    </source>
</evidence>
<dbReference type="KEGG" id="xtr:116411054"/>
<keyword evidence="7" id="KW-0297">G-protein coupled receptor</keyword>
<dbReference type="OrthoDB" id="5984008at2759"/>
<keyword evidence="10" id="KW-0325">Glycoprotein</keyword>
<dbReference type="InterPro" id="IPR001828">
    <property type="entry name" value="ANF_lig-bd_rcpt"/>
</dbReference>
<evidence type="ECO:0000313" key="14">
    <source>
        <dbReference type="Proteomes" id="UP000008143"/>
    </source>
</evidence>
<dbReference type="Gene3D" id="2.10.50.30">
    <property type="entry name" value="GPCR, family 3, nine cysteines domain"/>
    <property type="match status" value="1"/>
</dbReference>
<feature type="transmembrane region" description="Helical" evidence="12">
    <location>
        <begin position="689"/>
        <end position="709"/>
    </location>
</feature>
<dbReference type="Xenbase" id="XB-GENE-29096967">
    <property type="gene designation" value="LOC116411054"/>
</dbReference>